<dbReference type="PANTHER" id="PTHR36859">
    <property type="entry name" value="PROTEIN HIDE1"/>
    <property type="match status" value="1"/>
</dbReference>
<gene>
    <name evidence="3" type="ORF">XNOV1_A013728</name>
</gene>
<dbReference type="SUPFAM" id="SSF48726">
    <property type="entry name" value="Immunoglobulin"/>
    <property type="match status" value="1"/>
</dbReference>
<dbReference type="Proteomes" id="UP001178508">
    <property type="component" value="Chromosome 3"/>
</dbReference>
<keyword evidence="1" id="KW-1133">Transmembrane helix</keyword>
<feature type="transmembrane region" description="Helical" evidence="1">
    <location>
        <begin position="364"/>
        <end position="389"/>
    </location>
</feature>
<evidence type="ECO:0000313" key="4">
    <source>
        <dbReference type="Proteomes" id="UP001178508"/>
    </source>
</evidence>
<evidence type="ECO:0000256" key="1">
    <source>
        <dbReference type="SAM" id="Phobius"/>
    </source>
</evidence>
<feature type="chain" id="PRO_5043662234" evidence="2">
    <location>
        <begin position="29"/>
        <end position="462"/>
    </location>
</feature>
<protein>
    <submittedName>
        <fullName evidence="3">Leukocyte immunoglobulin-like receptor subfamily B member 3 isoform X1</fullName>
    </submittedName>
</protein>
<organism evidence="3 4">
    <name type="scientific">Xyrichtys novacula</name>
    <name type="common">Pearly razorfish</name>
    <name type="synonym">Hemipteronotus novacula</name>
    <dbReference type="NCBI Taxonomy" id="13765"/>
    <lineage>
        <taxon>Eukaryota</taxon>
        <taxon>Metazoa</taxon>
        <taxon>Chordata</taxon>
        <taxon>Craniata</taxon>
        <taxon>Vertebrata</taxon>
        <taxon>Euteleostomi</taxon>
        <taxon>Actinopterygii</taxon>
        <taxon>Neopterygii</taxon>
        <taxon>Teleostei</taxon>
        <taxon>Neoteleostei</taxon>
        <taxon>Acanthomorphata</taxon>
        <taxon>Eupercaria</taxon>
        <taxon>Labriformes</taxon>
        <taxon>Labridae</taxon>
        <taxon>Xyrichtys</taxon>
    </lineage>
</organism>
<keyword evidence="1" id="KW-0812">Transmembrane</keyword>
<evidence type="ECO:0000313" key="3">
    <source>
        <dbReference type="EMBL" id="CAJ1053570.1"/>
    </source>
</evidence>
<proteinExistence type="predicted"/>
<keyword evidence="3" id="KW-0675">Receptor</keyword>
<keyword evidence="2" id="KW-0732">Signal</keyword>
<dbReference type="InterPro" id="IPR013783">
    <property type="entry name" value="Ig-like_fold"/>
</dbReference>
<dbReference type="AlphaFoldDB" id="A0AAV1EY01"/>
<accession>A0AAV1EY01</accession>
<dbReference type="InterPro" id="IPR040438">
    <property type="entry name" value="HIDE1"/>
</dbReference>
<dbReference type="PANTHER" id="PTHR36859:SF1">
    <property type="entry name" value="PROTEIN HIDE1"/>
    <property type="match status" value="1"/>
</dbReference>
<keyword evidence="4" id="KW-1185">Reference proteome</keyword>
<name>A0AAV1EY01_XYRNO</name>
<feature type="signal peptide" evidence="2">
    <location>
        <begin position="1"/>
        <end position="28"/>
    </location>
</feature>
<dbReference type="Gene3D" id="2.60.40.10">
    <property type="entry name" value="Immunoglobulins"/>
    <property type="match status" value="1"/>
</dbReference>
<reference evidence="3" key="1">
    <citation type="submission" date="2023-08" db="EMBL/GenBank/DDBJ databases">
        <authorList>
            <person name="Alioto T."/>
            <person name="Alioto T."/>
            <person name="Gomez Garrido J."/>
        </authorList>
    </citation>
    <scope>NUCLEOTIDE SEQUENCE</scope>
</reference>
<sequence length="462" mass="50693">MQVTSVGKSIWIYALQLFSLSLWGSLSASTTSPTLPAPELHIHLRSRDLVVLVCRVPQGHHGANFMLYRYMEQVDSEERQSGAEEVQFSVRVQEGDSGQHELFCCLYKDQAGRYSAFSPYLRVEHQNDADPTHSVPSFPPPVLSVTPRSGVVKCGDTLSFSCSVPALPQSISSHNNNPVVFLLLRTAEETGVATVILQPQASRAPNGGPQPGLFSMGPIKGGEEGGYTCLYQISMKKEVINSTVSNMVHISIMDALPLPTLVLQQQTDVWHLLCRGSPAYPDAVFSLYLADHELPVATQHATMMNYQVAFQVPVQETLLVLYQCEYSVLLGGAWSNSERSLPLAVTKGIPHPPPSSPDVSSVDWPLILGSFSAVVLFLCLLVLVVIVTLQKVKAAAEERKKREQAQFWTQVHAKDHVVDLTLRRTSFTSQEWASADATAESGSMSPSWNSLSTFTSPIHQIH</sequence>
<keyword evidence="1" id="KW-0472">Membrane</keyword>
<evidence type="ECO:0000256" key="2">
    <source>
        <dbReference type="SAM" id="SignalP"/>
    </source>
</evidence>
<dbReference type="EMBL" id="OY660866">
    <property type="protein sequence ID" value="CAJ1053570.1"/>
    <property type="molecule type" value="Genomic_DNA"/>
</dbReference>
<dbReference type="InterPro" id="IPR036179">
    <property type="entry name" value="Ig-like_dom_sf"/>
</dbReference>